<dbReference type="OrthoDB" id="9813892at2"/>
<feature type="signal peptide" evidence="3">
    <location>
        <begin position="1"/>
        <end position="25"/>
    </location>
</feature>
<dbReference type="AlphaFoldDB" id="A0A0B6X2X1"/>
<protein>
    <submittedName>
        <fullName evidence="5">Uncharacterized photosystem II stability/assembly factor-like protein</fullName>
    </submittedName>
</protein>
<dbReference type="Pfam" id="PF14870">
    <property type="entry name" value="PSII_BNR"/>
    <property type="match status" value="2"/>
</dbReference>
<feature type="domain" description="Photosynthesis system II assembly factor Ycf48/Hcf136-like" evidence="4">
    <location>
        <begin position="210"/>
        <end position="288"/>
    </location>
</feature>
<keyword evidence="6" id="KW-1185">Reference proteome</keyword>
<evidence type="ECO:0000313" key="6">
    <source>
        <dbReference type="Proteomes" id="UP000031518"/>
    </source>
</evidence>
<reference evidence="5 6" key="2">
    <citation type="submission" date="2015-01" db="EMBL/GenBank/DDBJ databases">
        <title>Complete genome sequence of Pyrinomonas methylaliphatogenes type strain K22T.</title>
        <authorList>
            <person name="Lee K.C.Y."/>
            <person name="Power J.F."/>
            <person name="Dunfield P.F."/>
            <person name="Morgan X.C."/>
            <person name="Huttenhower C."/>
            <person name="Stott M.B."/>
        </authorList>
    </citation>
    <scope>NUCLEOTIDE SEQUENCE [LARGE SCALE GENOMIC DNA]</scope>
    <source>
        <strain evidence="5 6">K22</strain>
    </source>
</reference>
<sequence precursor="true">MRSKGSFVRHAIIVLILAHSHAVRAQGWVPLKKFIEGKDLTVVFFVDPDHGWIGGDGGTVFHTEDGGQTWSQQTIDTTDNVNDIYFRNKEHGFLLAGNRIFRTNDGGRIWIEANRFAARDFGGTPELYSIRFADKKTGWIVGTISRRDEIIDSLVLFTDDGGASWRRQLIPIRTELIHLDFPQKLSGWIVGANGTVLHTNDGGRTWTQQNTGTQATLYHVDFYDEKTGWIVGEQGTILRTIDGGATWLAVQGSVRATLLCVKFTDRENGWIVGRGGVILRSGDGGRTWIAQESKTSKNLYALFADKKRNWAVGDDGLVLLYRKDRKASD</sequence>
<dbReference type="InterPro" id="IPR015943">
    <property type="entry name" value="WD40/YVTN_repeat-like_dom_sf"/>
</dbReference>
<dbReference type="EMBL" id="CBXV010000008">
    <property type="protein sequence ID" value="CDM66640.1"/>
    <property type="molecule type" value="Genomic_DNA"/>
</dbReference>
<dbReference type="Proteomes" id="UP000031518">
    <property type="component" value="Unassembled WGS sequence"/>
</dbReference>
<dbReference type="GO" id="GO:0015979">
    <property type="term" value="P:photosynthesis"/>
    <property type="evidence" value="ECO:0007669"/>
    <property type="project" value="UniProtKB-KW"/>
</dbReference>
<dbReference type="RefSeq" id="WP_041978029.1">
    <property type="nucleotide sequence ID" value="NZ_CBXV010000008.1"/>
</dbReference>
<feature type="chain" id="PRO_5002123133" evidence="3">
    <location>
        <begin position="26"/>
        <end position="329"/>
    </location>
</feature>
<dbReference type="Gene3D" id="2.130.10.10">
    <property type="entry name" value="YVTN repeat-like/Quinoprotein amine dehydrogenase"/>
    <property type="match status" value="2"/>
</dbReference>
<evidence type="ECO:0000313" key="5">
    <source>
        <dbReference type="EMBL" id="CDM66640.1"/>
    </source>
</evidence>
<evidence type="ECO:0000256" key="2">
    <source>
        <dbReference type="ARBA" id="ARBA00023276"/>
    </source>
</evidence>
<organism evidence="5 6">
    <name type="scientific">Pyrinomonas methylaliphatogenes</name>
    <dbReference type="NCBI Taxonomy" id="454194"/>
    <lineage>
        <taxon>Bacteria</taxon>
        <taxon>Pseudomonadati</taxon>
        <taxon>Acidobacteriota</taxon>
        <taxon>Blastocatellia</taxon>
        <taxon>Blastocatellales</taxon>
        <taxon>Pyrinomonadaceae</taxon>
        <taxon>Pyrinomonas</taxon>
    </lineage>
</organism>
<evidence type="ECO:0000259" key="4">
    <source>
        <dbReference type="Pfam" id="PF14870"/>
    </source>
</evidence>
<proteinExistence type="predicted"/>
<reference evidence="5 6" key="1">
    <citation type="submission" date="2013-12" db="EMBL/GenBank/DDBJ databases">
        <authorList>
            <person name="Stott M."/>
        </authorList>
    </citation>
    <scope>NUCLEOTIDE SEQUENCE [LARGE SCALE GENOMIC DNA]</scope>
    <source>
        <strain evidence="5 6">K22</strain>
    </source>
</reference>
<accession>A0A0B6X2X1</accession>
<dbReference type="GO" id="GO:0009523">
    <property type="term" value="C:photosystem II"/>
    <property type="evidence" value="ECO:0007669"/>
    <property type="project" value="UniProtKB-KW"/>
</dbReference>
<dbReference type="STRING" id="454194.PYK22_02673"/>
<dbReference type="InterPro" id="IPR028203">
    <property type="entry name" value="PSII_CF48-like_dom"/>
</dbReference>
<dbReference type="SUPFAM" id="SSF110296">
    <property type="entry name" value="Oligoxyloglucan reducing end-specific cellobiohydrolase"/>
    <property type="match status" value="1"/>
</dbReference>
<name>A0A0B6X2X1_9BACT</name>
<evidence type="ECO:0000256" key="1">
    <source>
        <dbReference type="ARBA" id="ARBA00022531"/>
    </source>
</evidence>
<dbReference type="PANTHER" id="PTHR47199:SF2">
    <property type="entry name" value="PHOTOSYSTEM II STABILITY_ASSEMBLY FACTOR HCF136, CHLOROPLASTIC"/>
    <property type="match status" value="1"/>
</dbReference>
<dbReference type="PANTHER" id="PTHR47199">
    <property type="entry name" value="PHOTOSYSTEM II STABILITY/ASSEMBLY FACTOR HCF136, CHLOROPLASTIC"/>
    <property type="match status" value="1"/>
</dbReference>
<gene>
    <name evidence="5" type="ORF">PYK22_02673</name>
</gene>
<keyword evidence="3" id="KW-0732">Signal</keyword>
<feature type="domain" description="Photosynthesis system II assembly factor Ycf48/Hcf136-like" evidence="4">
    <location>
        <begin position="70"/>
        <end position="167"/>
    </location>
</feature>
<keyword evidence="2" id="KW-0604">Photosystem II</keyword>
<evidence type="ECO:0000256" key="3">
    <source>
        <dbReference type="SAM" id="SignalP"/>
    </source>
</evidence>
<keyword evidence="1" id="KW-0602">Photosynthesis</keyword>